<keyword evidence="5" id="KW-1185">Reference proteome</keyword>
<dbReference type="InterPro" id="IPR023393">
    <property type="entry name" value="START-like_dom_sf"/>
</dbReference>
<feature type="domain" description="Cupin type-2" evidence="3">
    <location>
        <begin position="187"/>
        <end position="251"/>
    </location>
</feature>
<protein>
    <submittedName>
        <fullName evidence="4">Aromatase</fullName>
    </submittedName>
</protein>
<evidence type="ECO:0000259" key="3">
    <source>
        <dbReference type="Pfam" id="PF07883"/>
    </source>
</evidence>
<dbReference type="InterPro" id="IPR011051">
    <property type="entry name" value="RmlC_Cupin_sf"/>
</dbReference>
<comment type="caution">
    <text evidence="4">The sequence shown here is derived from an EMBL/GenBank/DDBJ whole genome shotgun (WGS) entry which is preliminary data.</text>
</comment>
<dbReference type="PANTHER" id="PTHR36114:SF1">
    <property type="entry name" value="16.7 KDA PROTEIN IN WHIE LOCUS"/>
    <property type="match status" value="1"/>
</dbReference>
<dbReference type="CDD" id="cd06991">
    <property type="entry name" value="cupin_TcmJ-like"/>
    <property type="match status" value="1"/>
</dbReference>
<proteinExistence type="predicted"/>
<evidence type="ECO:0000313" key="4">
    <source>
        <dbReference type="EMBL" id="NYE73111.1"/>
    </source>
</evidence>
<accession>A0A7Y9LEJ4</accession>
<dbReference type="InterPro" id="IPR052044">
    <property type="entry name" value="PKS_Associated_Protein"/>
</dbReference>
<dbReference type="Pfam" id="PF03364">
    <property type="entry name" value="Polyketide_cyc"/>
    <property type="match status" value="1"/>
</dbReference>
<dbReference type="Gene3D" id="2.60.120.10">
    <property type="entry name" value="Jelly Rolls"/>
    <property type="match status" value="1"/>
</dbReference>
<dbReference type="EMBL" id="JACCBU010000001">
    <property type="protein sequence ID" value="NYE73111.1"/>
    <property type="molecule type" value="Genomic_DNA"/>
</dbReference>
<dbReference type="InterPro" id="IPR014710">
    <property type="entry name" value="RmlC-like_jellyroll"/>
</dbReference>
<dbReference type="Pfam" id="PF07883">
    <property type="entry name" value="Cupin_2"/>
    <property type="match status" value="1"/>
</dbReference>
<sequence length="293" mass="32991">MIGHTDNAIEIDAPSSFVWTQTNNLRDWPNLFSEYAEIEILEETENSATFRLTMHPDDQGRVWSWVSERHWDTEQGVVRARRIEKGPFEFMNITWTYRELGPDRTELRWVQDFEMRPDAPVDTAWMTDNINRNSTVQLKLIKDRVEQRRRLVVGFGDVPANRRRGGDLRTMIAPPNVGSSSGFCGAVRLAPGERVSEHYHPYSEEYLFVASGTLQVDLDGEPVTVPAEHALLVPRNVRHRLINIGDDEALAVFQLSPLAPAPQLGHVDTEPGPEEEQAVLVGDGGASRAGAAR</sequence>
<feature type="region of interest" description="Disordered" evidence="1">
    <location>
        <begin position="263"/>
        <end position="293"/>
    </location>
</feature>
<name>A0A7Y9LEJ4_9ACTN</name>
<dbReference type="InterPro" id="IPR013096">
    <property type="entry name" value="Cupin_2"/>
</dbReference>
<dbReference type="Proteomes" id="UP000569914">
    <property type="component" value="Unassembled WGS sequence"/>
</dbReference>
<dbReference type="PANTHER" id="PTHR36114">
    <property type="entry name" value="16.7 KDA PROTEIN IN WHIE LOCUS"/>
    <property type="match status" value="1"/>
</dbReference>
<reference evidence="4 5" key="1">
    <citation type="submission" date="2020-07" db="EMBL/GenBank/DDBJ databases">
        <title>Sequencing the genomes of 1000 actinobacteria strains.</title>
        <authorList>
            <person name="Klenk H.-P."/>
        </authorList>
    </citation>
    <scope>NUCLEOTIDE SEQUENCE [LARGE SCALE GENOMIC DNA]</scope>
    <source>
        <strain evidence="4 5">DSM 22083</strain>
    </source>
</reference>
<evidence type="ECO:0000256" key="1">
    <source>
        <dbReference type="SAM" id="MobiDB-lite"/>
    </source>
</evidence>
<dbReference type="AlphaFoldDB" id="A0A7Y9LEJ4"/>
<dbReference type="SUPFAM" id="SSF51182">
    <property type="entry name" value="RmlC-like cupins"/>
    <property type="match status" value="1"/>
</dbReference>
<dbReference type="SUPFAM" id="SSF55961">
    <property type="entry name" value="Bet v1-like"/>
    <property type="match status" value="1"/>
</dbReference>
<evidence type="ECO:0000313" key="5">
    <source>
        <dbReference type="Proteomes" id="UP000569914"/>
    </source>
</evidence>
<dbReference type="InterPro" id="IPR005031">
    <property type="entry name" value="COQ10_START"/>
</dbReference>
<evidence type="ECO:0000259" key="2">
    <source>
        <dbReference type="Pfam" id="PF03364"/>
    </source>
</evidence>
<gene>
    <name evidence="4" type="ORF">BKA15_004440</name>
</gene>
<feature type="domain" description="Coenzyme Q-binding protein COQ10 START" evidence="2">
    <location>
        <begin position="11"/>
        <end position="123"/>
    </location>
</feature>
<dbReference type="RefSeq" id="WP_179754374.1">
    <property type="nucleotide sequence ID" value="NZ_JACCBU010000001.1"/>
</dbReference>
<organism evidence="4 5">
    <name type="scientific">Microlunatus parietis</name>
    <dbReference type="NCBI Taxonomy" id="682979"/>
    <lineage>
        <taxon>Bacteria</taxon>
        <taxon>Bacillati</taxon>
        <taxon>Actinomycetota</taxon>
        <taxon>Actinomycetes</taxon>
        <taxon>Propionibacteriales</taxon>
        <taxon>Propionibacteriaceae</taxon>
        <taxon>Microlunatus</taxon>
    </lineage>
</organism>
<dbReference type="Gene3D" id="3.30.530.20">
    <property type="match status" value="1"/>
</dbReference>